<feature type="domain" description="DUF4832" evidence="1">
    <location>
        <begin position="247"/>
        <end position="451"/>
    </location>
</feature>
<evidence type="ECO:0000313" key="3">
    <source>
        <dbReference type="EMBL" id="RHL55327.1"/>
    </source>
</evidence>
<gene>
    <name evidence="3" type="ORF">DW011_18465</name>
</gene>
<name>A0A415LWX1_BACT4</name>
<organism evidence="3 4">
    <name type="scientific">Bacteroides thetaiotaomicron</name>
    <dbReference type="NCBI Taxonomy" id="818"/>
    <lineage>
        <taxon>Bacteria</taxon>
        <taxon>Pseudomonadati</taxon>
        <taxon>Bacteroidota</taxon>
        <taxon>Bacteroidia</taxon>
        <taxon>Bacteroidales</taxon>
        <taxon>Bacteroidaceae</taxon>
        <taxon>Bacteroides</taxon>
    </lineage>
</organism>
<dbReference type="AlphaFoldDB" id="A0A415LWX1"/>
<dbReference type="RefSeq" id="WP_118417862.1">
    <property type="nucleotide sequence ID" value="NZ_QROV01000024.1"/>
</dbReference>
<accession>A0A415LWX1</accession>
<dbReference type="Pfam" id="PF16173">
    <property type="entry name" value="DUF4874"/>
    <property type="match status" value="1"/>
</dbReference>
<protein>
    <submittedName>
        <fullName evidence="3">DUF4832 domain-containing protein</fullName>
    </submittedName>
</protein>
<proteinExistence type="predicted"/>
<comment type="caution">
    <text evidence="3">The sequence shown here is derived from an EMBL/GenBank/DDBJ whole genome shotgun (WGS) entry which is preliminary data.</text>
</comment>
<dbReference type="Proteomes" id="UP000283616">
    <property type="component" value="Unassembled WGS sequence"/>
</dbReference>
<dbReference type="EMBL" id="QROV01000024">
    <property type="protein sequence ID" value="RHL55327.1"/>
    <property type="molecule type" value="Genomic_DNA"/>
</dbReference>
<evidence type="ECO:0000259" key="2">
    <source>
        <dbReference type="Pfam" id="PF16173"/>
    </source>
</evidence>
<feature type="domain" description="DUF4874" evidence="2">
    <location>
        <begin position="54"/>
        <end position="220"/>
    </location>
</feature>
<sequence length="486" mass="57432">MKRFLISLFFIPSLLLTFCSDKINSKEEQEFPFLTPLEEMEKVTYQPSEEVICNPERGFFTHQEYATDNDHVITPEFLKEYRNKGMSLIFTAYYMRNFKDKLISEEYLQRIRNNMLALRKGGAKCILRFAYTSSENEKLWDAPWKLTEQHIQQLKTIFDEFSDVICVLEAGFIGVWGEWYYTDHYNYQPKKNEYGPRRKVLDALLRVMPKDRMISVRYPVAKLFTFNLNHTDTVTQKTAYNGSDLSRISFHNDCFLADVDDMGTFGENPDYRKFWEWETKYVAMGGETCQLSEYSNCENAVADFAKYHWSYINIDYHPAVINQWKDEHCMTEIKKRLGYRFTLSDGYFTPKGKIGHPYEVVLKLQNTGWAAPFNPRDVEIIFVHKKKKDNKYKIKLKEDPRFWFPGEQTTIRAQFGLPTSMPSGEYDIYLNLPDPRSTISTRWEYSIQLANRDVWNKHYGYNKIHNTVLIDGLDGETFDGETLQKF</sequence>
<reference evidence="3 4" key="1">
    <citation type="submission" date="2018-08" db="EMBL/GenBank/DDBJ databases">
        <title>A genome reference for cultivated species of the human gut microbiota.</title>
        <authorList>
            <person name="Zou Y."/>
            <person name="Xue W."/>
            <person name="Luo G."/>
        </authorList>
    </citation>
    <scope>NUCLEOTIDE SEQUENCE [LARGE SCALE GENOMIC DNA]</scope>
    <source>
        <strain evidence="3 4">AF37-12</strain>
    </source>
</reference>
<dbReference type="InterPro" id="IPR032267">
    <property type="entry name" value="DUF4832"/>
</dbReference>
<dbReference type="InterPro" id="IPR032379">
    <property type="entry name" value="DUF4874"/>
</dbReference>
<dbReference type="Pfam" id="PF16116">
    <property type="entry name" value="DUF4832"/>
    <property type="match status" value="1"/>
</dbReference>
<evidence type="ECO:0000313" key="4">
    <source>
        <dbReference type="Proteomes" id="UP000283616"/>
    </source>
</evidence>
<evidence type="ECO:0000259" key="1">
    <source>
        <dbReference type="Pfam" id="PF16116"/>
    </source>
</evidence>